<keyword evidence="3 5" id="KW-0238">DNA-binding</keyword>
<keyword evidence="1" id="KW-0678">Repressor</keyword>
<keyword evidence="2" id="KW-0805">Transcription regulation</keyword>
<dbReference type="InterPro" id="IPR036271">
    <property type="entry name" value="Tet_transcr_reg_TetR-rel_C_sf"/>
</dbReference>
<gene>
    <name evidence="7" type="ORF">ACFP90_11660</name>
</gene>
<accession>A0ABW1ZK61</accession>
<name>A0ABW1ZK61_9DEIO</name>
<dbReference type="Pfam" id="PF00440">
    <property type="entry name" value="TetR_N"/>
    <property type="match status" value="1"/>
</dbReference>
<dbReference type="Proteomes" id="UP001596317">
    <property type="component" value="Unassembled WGS sequence"/>
</dbReference>
<feature type="domain" description="HTH tetR-type" evidence="6">
    <location>
        <begin position="6"/>
        <end position="66"/>
    </location>
</feature>
<dbReference type="PROSITE" id="PS50977">
    <property type="entry name" value="HTH_TETR_2"/>
    <property type="match status" value="1"/>
</dbReference>
<feature type="DNA-binding region" description="H-T-H motif" evidence="5">
    <location>
        <begin position="29"/>
        <end position="48"/>
    </location>
</feature>
<proteinExistence type="predicted"/>
<evidence type="ECO:0000259" key="6">
    <source>
        <dbReference type="PROSITE" id="PS50977"/>
    </source>
</evidence>
<keyword evidence="8" id="KW-1185">Reference proteome</keyword>
<comment type="caution">
    <text evidence="7">The sequence shown here is derived from an EMBL/GenBank/DDBJ whole genome shotgun (WGS) entry which is preliminary data.</text>
</comment>
<dbReference type="InterPro" id="IPR001647">
    <property type="entry name" value="HTH_TetR"/>
</dbReference>
<protein>
    <submittedName>
        <fullName evidence="7">TetR/AcrR family transcriptional regulator</fullName>
    </submittedName>
</protein>
<evidence type="ECO:0000313" key="7">
    <source>
        <dbReference type="EMBL" id="MFC6660933.1"/>
    </source>
</evidence>
<dbReference type="SUPFAM" id="SSF48498">
    <property type="entry name" value="Tetracyclin repressor-like, C-terminal domain"/>
    <property type="match status" value="1"/>
</dbReference>
<evidence type="ECO:0000313" key="8">
    <source>
        <dbReference type="Proteomes" id="UP001596317"/>
    </source>
</evidence>
<dbReference type="Gene3D" id="1.10.357.10">
    <property type="entry name" value="Tetracycline Repressor, domain 2"/>
    <property type="match status" value="1"/>
</dbReference>
<sequence length="306" mass="34029">MTEPAKPRREQILDSASRLFSERGYHATSMRDLAGELGMQGGSLYAHISSKEELLIEIVNQASRQFDEALFTLRGLPLPADAKLKEAMYRHIRVVADNMDSATVFFHEWKHLSPEAYARVTGWRDTIDAFYRELIEQGVREGVFRQGLDIKMTAYLVLSAVNWAYTWYRPGGPLGPRDVAEQFAEMLLSGLRPPGAAMSHPTVTVPIREALRYAQGRAERLGRTQQLEIGEDLFIRIAPGGRKFLLFCLDGEPERSAAEAIASALGLKEPQYGWHQGATLRSLTVIEKGAEAQPESGPAEAEDGTL</sequence>
<dbReference type="InterPro" id="IPR041490">
    <property type="entry name" value="KstR2_TetR_C"/>
</dbReference>
<reference evidence="8" key="1">
    <citation type="journal article" date="2019" name="Int. J. Syst. Evol. Microbiol.">
        <title>The Global Catalogue of Microorganisms (GCM) 10K type strain sequencing project: providing services to taxonomists for standard genome sequencing and annotation.</title>
        <authorList>
            <consortium name="The Broad Institute Genomics Platform"/>
            <consortium name="The Broad Institute Genome Sequencing Center for Infectious Disease"/>
            <person name="Wu L."/>
            <person name="Ma J."/>
        </authorList>
    </citation>
    <scope>NUCLEOTIDE SEQUENCE [LARGE SCALE GENOMIC DNA]</scope>
    <source>
        <strain evidence="8">CCUG 63830</strain>
    </source>
</reference>
<dbReference type="RefSeq" id="WP_380056202.1">
    <property type="nucleotide sequence ID" value="NZ_JBHSWB010000001.1"/>
</dbReference>
<organism evidence="7 8">
    <name type="scientific">Deinococcus multiflagellatus</name>
    <dbReference type="NCBI Taxonomy" id="1656887"/>
    <lineage>
        <taxon>Bacteria</taxon>
        <taxon>Thermotogati</taxon>
        <taxon>Deinococcota</taxon>
        <taxon>Deinococci</taxon>
        <taxon>Deinococcales</taxon>
        <taxon>Deinococcaceae</taxon>
        <taxon>Deinococcus</taxon>
    </lineage>
</organism>
<dbReference type="PANTHER" id="PTHR30055:SF175">
    <property type="entry name" value="HTH-TYPE TRANSCRIPTIONAL REPRESSOR KSTR2"/>
    <property type="match status" value="1"/>
</dbReference>
<keyword evidence="4" id="KW-0804">Transcription</keyword>
<evidence type="ECO:0000256" key="1">
    <source>
        <dbReference type="ARBA" id="ARBA00022491"/>
    </source>
</evidence>
<dbReference type="EMBL" id="JBHSWB010000001">
    <property type="protein sequence ID" value="MFC6660933.1"/>
    <property type="molecule type" value="Genomic_DNA"/>
</dbReference>
<dbReference type="SUPFAM" id="SSF46689">
    <property type="entry name" value="Homeodomain-like"/>
    <property type="match status" value="1"/>
</dbReference>
<dbReference type="PRINTS" id="PR00455">
    <property type="entry name" value="HTHTETR"/>
</dbReference>
<evidence type="ECO:0000256" key="3">
    <source>
        <dbReference type="ARBA" id="ARBA00023125"/>
    </source>
</evidence>
<evidence type="ECO:0000256" key="2">
    <source>
        <dbReference type="ARBA" id="ARBA00023015"/>
    </source>
</evidence>
<evidence type="ECO:0000256" key="5">
    <source>
        <dbReference type="PROSITE-ProRule" id="PRU00335"/>
    </source>
</evidence>
<dbReference type="InterPro" id="IPR009057">
    <property type="entry name" value="Homeodomain-like_sf"/>
</dbReference>
<dbReference type="Pfam" id="PF17932">
    <property type="entry name" value="TetR_C_24"/>
    <property type="match status" value="1"/>
</dbReference>
<evidence type="ECO:0000256" key="4">
    <source>
        <dbReference type="ARBA" id="ARBA00023163"/>
    </source>
</evidence>
<dbReference type="InterPro" id="IPR050109">
    <property type="entry name" value="HTH-type_TetR-like_transc_reg"/>
</dbReference>
<dbReference type="PANTHER" id="PTHR30055">
    <property type="entry name" value="HTH-TYPE TRANSCRIPTIONAL REGULATOR RUTR"/>
    <property type="match status" value="1"/>
</dbReference>